<proteinExistence type="predicted"/>
<organism evidence="1 2">
    <name type="scientific">Panagrolaimus davidi</name>
    <dbReference type="NCBI Taxonomy" id="227884"/>
    <lineage>
        <taxon>Eukaryota</taxon>
        <taxon>Metazoa</taxon>
        <taxon>Ecdysozoa</taxon>
        <taxon>Nematoda</taxon>
        <taxon>Chromadorea</taxon>
        <taxon>Rhabditida</taxon>
        <taxon>Tylenchina</taxon>
        <taxon>Panagrolaimomorpha</taxon>
        <taxon>Panagrolaimoidea</taxon>
        <taxon>Panagrolaimidae</taxon>
        <taxon>Panagrolaimus</taxon>
    </lineage>
</organism>
<protein>
    <submittedName>
        <fullName evidence="2">Uncharacterized protein</fullName>
    </submittedName>
</protein>
<dbReference type="Proteomes" id="UP000887578">
    <property type="component" value="Unplaced"/>
</dbReference>
<evidence type="ECO:0000313" key="1">
    <source>
        <dbReference type="Proteomes" id="UP000887578"/>
    </source>
</evidence>
<dbReference type="AlphaFoldDB" id="A0A914Q571"/>
<dbReference type="GO" id="GO:0003824">
    <property type="term" value="F:catalytic activity"/>
    <property type="evidence" value="ECO:0007669"/>
    <property type="project" value="InterPro"/>
</dbReference>
<dbReference type="WBParaSite" id="PDA_v2.g26467.t1">
    <property type="protein sequence ID" value="PDA_v2.g26467.t1"/>
    <property type="gene ID" value="PDA_v2.g26467"/>
</dbReference>
<keyword evidence="1" id="KW-1185">Reference proteome</keyword>
<reference evidence="2" key="1">
    <citation type="submission" date="2022-11" db="UniProtKB">
        <authorList>
            <consortium name="WormBaseParasite"/>
        </authorList>
    </citation>
    <scope>IDENTIFICATION</scope>
</reference>
<dbReference type="SUPFAM" id="SSF55931">
    <property type="entry name" value="Glutamine synthetase/guanido kinase"/>
    <property type="match status" value="1"/>
</dbReference>
<sequence length="128" mass="14617">MGKGNHVYNNQFKTIQKAFNDVKSHFKLLDNDLPESARIIGNIMGHRLKDKREKMMDDKEVFPDDKNSIEYGNCVKTFYESIFDWVNGVEGGENPLKGYLEDRRLSSNCDPYVVTAAIVSAVLPDKEN</sequence>
<evidence type="ECO:0000313" key="2">
    <source>
        <dbReference type="WBParaSite" id="PDA_v2.g26467.t1"/>
    </source>
</evidence>
<dbReference type="Gene3D" id="3.30.590.10">
    <property type="entry name" value="Glutamine synthetase/guanido kinase, catalytic domain"/>
    <property type="match status" value="1"/>
</dbReference>
<dbReference type="InterPro" id="IPR014746">
    <property type="entry name" value="Gln_synth/guanido_kin_cat_dom"/>
</dbReference>
<accession>A0A914Q571</accession>
<name>A0A914Q571_9BILA</name>